<keyword evidence="2" id="KW-1185">Reference proteome</keyword>
<sequence>MELKKGLLFLRSSNAASYTNALDLFPGQRVVGLVKTTKIMLRINLKKIQARTNMKPVGSEFNKFMEYYNNSSNEVKNDKQRMCCFR</sequence>
<gene>
    <name evidence="1" type="ORF">MENTE1834_LOCUS44267</name>
</gene>
<comment type="caution">
    <text evidence="1">The sequence shown here is derived from an EMBL/GenBank/DDBJ whole genome shotgun (WGS) entry which is preliminary data.</text>
</comment>
<organism evidence="1 2">
    <name type="scientific">Meloidogyne enterolobii</name>
    <name type="common">Root-knot nematode worm</name>
    <name type="synonym">Meloidogyne mayaguensis</name>
    <dbReference type="NCBI Taxonomy" id="390850"/>
    <lineage>
        <taxon>Eukaryota</taxon>
        <taxon>Metazoa</taxon>
        <taxon>Ecdysozoa</taxon>
        <taxon>Nematoda</taxon>
        <taxon>Chromadorea</taxon>
        <taxon>Rhabditida</taxon>
        <taxon>Tylenchina</taxon>
        <taxon>Tylenchomorpha</taxon>
        <taxon>Tylenchoidea</taxon>
        <taxon>Meloidogynidae</taxon>
        <taxon>Meloidogyninae</taxon>
        <taxon>Meloidogyne</taxon>
    </lineage>
</organism>
<accession>A0ACB1AXH6</accession>
<protein>
    <submittedName>
        <fullName evidence="1">Uncharacterized protein</fullName>
    </submittedName>
</protein>
<proteinExistence type="predicted"/>
<name>A0ACB1AXH6_MELEN</name>
<evidence type="ECO:0000313" key="2">
    <source>
        <dbReference type="Proteomes" id="UP001497535"/>
    </source>
</evidence>
<dbReference type="Proteomes" id="UP001497535">
    <property type="component" value="Unassembled WGS sequence"/>
</dbReference>
<dbReference type="EMBL" id="CAVMJV010000133">
    <property type="protein sequence ID" value="CAK5109829.1"/>
    <property type="molecule type" value="Genomic_DNA"/>
</dbReference>
<reference evidence="1" key="1">
    <citation type="submission" date="2023-11" db="EMBL/GenBank/DDBJ databases">
        <authorList>
            <person name="Poullet M."/>
        </authorList>
    </citation>
    <scope>NUCLEOTIDE SEQUENCE</scope>
    <source>
        <strain evidence="1">E1834</strain>
    </source>
</reference>
<evidence type="ECO:0000313" key="1">
    <source>
        <dbReference type="EMBL" id="CAK5109829.1"/>
    </source>
</evidence>